<dbReference type="EMBL" id="CP115667">
    <property type="protein sequence ID" value="WBW49510.1"/>
    <property type="molecule type" value="Genomic_DNA"/>
</dbReference>
<reference evidence="6 7" key="1">
    <citation type="submission" date="2023-01" db="EMBL/GenBank/DDBJ databases">
        <authorList>
            <person name="Lee S.H."/>
            <person name="Jung H.S."/>
            <person name="Yun J.U."/>
        </authorList>
    </citation>
    <scope>NUCLEOTIDE SEQUENCE [LARGE SCALE GENOMIC DNA]</scope>
    <source>
        <strain evidence="6 7">CBA3646</strain>
    </source>
</reference>
<sequence length="409" mass="45011">MFKRSFKPITAVCLSTLLLTSGVYASSATLEKQQRQMKQNQQNVQRSIEQNRTRAATVQKDVNAVQSQIIELDKKISSLAGNIYTLELEIDALNKDIAQKELDLAAKQEELKKTQALFEERVRAMYMNGKVDYIEVILNSKNIEDLLMNYKIVSSIADSDKQLVDTISGQIQAIDAMKKSLESNVVKMNSSKRQLEAEQSDLQAASNEKQTYMNALQSDVQAYNQAVTQMEAEWANLDQEILRLQNEITKAKAAERQALEATKRGARANSNLRHIDPSVRQGGSLSWPVPGHFNISSPFGYRIHPVYGYSKFHSGVDIPAPSGTPIIAAKDGVVIMAKSMSGYGNVVMIDHGDIVTVYAHNSVLKVVPGQSVKAGDVISLCGSTGVSTGPHLHFEVRVNGSAVDPLNFI</sequence>
<feature type="signal peptide" evidence="3">
    <location>
        <begin position="1"/>
        <end position="25"/>
    </location>
</feature>
<keyword evidence="7" id="KW-1185">Reference proteome</keyword>
<organism evidence="6 7">
    <name type="scientific">Peptoniphilus equinus</name>
    <dbReference type="NCBI Taxonomy" id="3016343"/>
    <lineage>
        <taxon>Bacteria</taxon>
        <taxon>Bacillati</taxon>
        <taxon>Bacillota</taxon>
        <taxon>Tissierellia</taxon>
        <taxon>Tissierellales</taxon>
        <taxon>Peptoniphilaceae</taxon>
        <taxon>Peptoniphilus</taxon>
    </lineage>
</organism>
<accession>A0ABY7QU12</accession>
<dbReference type="InterPro" id="IPR016047">
    <property type="entry name" value="M23ase_b-sheet_dom"/>
</dbReference>
<dbReference type="InterPro" id="IPR011055">
    <property type="entry name" value="Dup_hybrid_motif"/>
</dbReference>
<dbReference type="CDD" id="cd12797">
    <property type="entry name" value="M23_peptidase"/>
    <property type="match status" value="1"/>
</dbReference>
<evidence type="ECO:0000256" key="3">
    <source>
        <dbReference type="SAM" id="SignalP"/>
    </source>
</evidence>
<dbReference type="Gene3D" id="2.70.70.10">
    <property type="entry name" value="Glucose Permease (Domain IIA)"/>
    <property type="match status" value="1"/>
</dbReference>
<proteinExistence type="predicted"/>
<feature type="coiled-coil region" evidence="2">
    <location>
        <begin position="83"/>
        <end position="117"/>
    </location>
</feature>
<feature type="domain" description="M23ase beta-sheet core" evidence="4">
    <location>
        <begin position="311"/>
        <end position="405"/>
    </location>
</feature>
<dbReference type="Proteomes" id="UP001210339">
    <property type="component" value="Chromosome"/>
</dbReference>
<keyword evidence="1 3" id="KW-0732">Signal</keyword>
<dbReference type="SUPFAM" id="SSF51261">
    <property type="entry name" value="Duplicated hybrid motif"/>
    <property type="match status" value="1"/>
</dbReference>
<dbReference type="InterPro" id="IPR050570">
    <property type="entry name" value="Cell_wall_metabolism_enzyme"/>
</dbReference>
<feature type="chain" id="PRO_5047116193" evidence="3">
    <location>
        <begin position="26"/>
        <end position="409"/>
    </location>
</feature>
<dbReference type="InterPro" id="IPR057309">
    <property type="entry name" value="PcsB_CC"/>
</dbReference>
<gene>
    <name evidence="6" type="ORF">O6R05_05740</name>
</gene>
<name>A0ABY7QU12_9FIRM</name>
<evidence type="ECO:0000259" key="4">
    <source>
        <dbReference type="Pfam" id="PF01551"/>
    </source>
</evidence>
<feature type="domain" description="Peptidoglycan hydrolase PcsB coiled-coil" evidence="5">
    <location>
        <begin position="107"/>
        <end position="171"/>
    </location>
</feature>
<dbReference type="Gene3D" id="6.10.250.3150">
    <property type="match status" value="1"/>
</dbReference>
<dbReference type="PANTHER" id="PTHR21666">
    <property type="entry name" value="PEPTIDASE-RELATED"/>
    <property type="match status" value="1"/>
</dbReference>
<keyword evidence="2" id="KW-0175">Coiled coil</keyword>
<evidence type="ECO:0000313" key="7">
    <source>
        <dbReference type="Proteomes" id="UP001210339"/>
    </source>
</evidence>
<protein>
    <submittedName>
        <fullName evidence="6">Peptidoglycan DD-metalloendopeptidase family protein</fullName>
    </submittedName>
</protein>
<dbReference type="RefSeq" id="WP_271191040.1">
    <property type="nucleotide sequence ID" value="NZ_CP115667.1"/>
</dbReference>
<dbReference type="Pfam" id="PF24568">
    <property type="entry name" value="CC_PcsB"/>
    <property type="match status" value="1"/>
</dbReference>
<evidence type="ECO:0000256" key="2">
    <source>
        <dbReference type="SAM" id="Coils"/>
    </source>
</evidence>
<feature type="coiled-coil region" evidence="2">
    <location>
        <begin position="178"/>
        <end position="264"/>
    </location>
</feature>
<evidence type="ECO:0000259" key="5">
    <source>
        <dbReference type="Pfam" id="PF24568"/>
    </source>
</evidence>
<evidence type="ECO:0000256" key="1">
    <source>
        <dbReference type="ARBA" id="ARBA00022729"/>
    </source>
</evidence>
<evidence type="ECO:0000313" key="6">
    <source>
        <dbReference type="EMBL" id="WBW49510.1"/>
    </source>
</evidence>
<dbReference type="Pfam" id="PF01551">
    <property type="entry name" value="Peptidase_M23"/>
    <property type="match status" value="1"/>
</dbReference>
<dbReference type="PANTHER" id="PTHR21666:SF270">
    <property type="entry name" value="MUREIN HYDROLASE ACTIVATOR ENVC"/>
    <property type="match status" value="1"/>
</dbReference>